<evidence type="ECO:0000256" key="1">
    <source>
        <dbReference type="ARBA" id="ARBA00001968"/>
    </source>
</evidence>
<evidence type="ECO:0000256" key="3">
    <source>
        <dbReference type="ARBA" id="ARBA00044676"/>
    </source>
</evidence>
<evidence type="ECO:0000259" key="7">
    <source>
        <dbReference type="Pfam" id="PF08652"/>
    </source>
</evidence>
<keyword evidence="6" id="KW-0539">Nucleus</keyword>
<reference evidence="8" key="1">
    <citation type="journal article" date="2020" name="Nat. Commun.">
        <title>Large-scale genome sequencing of mycorrhizal fungi provides insights into the early evolution of symbiotic traits.</title>
        <authorList>
            <person name="Miyauchi S."/>
            <person name="Kiss E."/>
            <person name="Kuo A."/>
            <person name="Drula E."/>
            <person name="Kohler A."/>
            <person name="Sanchez-Garcia M."/>
            <person name="Morin E."/>
            <person name="Andreopoulos B."/>
            <person name="Barry K.W."/>
            <person name="Bonito G."/>
            <person name="Buee M."/>
            <person name="Carver A."/>
            <person name="Chen C."/>
            <person name="Cichocki N."/>
            <person name="Clum A."/>
            <person name="Culley D."/>
            <person name="Crous P.W."/>
            <person name="Fauchery L."/>
            <person name="Girlanda M."/>
            <person name="Hayes R.D."/>
            <person name="Keri Z."/>
            <person name="LaButti K."/>
            <person name="Lipzen A."/>
            <person name="Lombard V."/>
            <person name="Magnuson J."/>
            <person name="Maillard F."/>
            <person name="Murat C."/>
            <person name="Nolan M."/>
            <person name="Ohm R.A."/>
            <person name="Pangilinan J."/>
            <person name="Pereira M.F."/>
            <person name="Perotto S."/>
            <person name="Peter M."/>
            <person name="Pfister S."/>
            <person name="Riley R."/>
            <person name="Sitrit Y."/>
            <person name="Stielow J.B."/>
            <person name="Szollosi G."/>
            <person name="Zifcakova L."/>
            <person name="Stursova M."/>
            <person name="Spatafora J.W."/>
            <person name="Tedersoo L."/>
            <person name="Vaario L.M."/>
            <person name="Yamada A."/>
            <person name="Yan M."/>
            <person name="Wang P."/>
            <person name="Xu J."/>
            <person name="Bruns T."/>
            <person name="Baldrian P."/>
            <person name="Vilgalys R."/>
            <person name="Dunand C."/>
            <person name="Henrissat B."/>
            <person name="Grigoriev I.V."/>
            <person name="Hibbett D."/>
            <person name="Nagy L.G."/>
            <person name="Martin F.M."/>
        </authorList>
    </citation>
    <scope>NUCLEOTIDE SEQUENCE</scope>
    <source>
        <strain evidence="8">UH-Tt-Lm1</strain>
    </source>
</reference>
<reference evidence="8" key="2">
    <citation type="submission" date="2020-11" db="EMBL/GenBank/DDBJ databases">
        <authorList>
            <consortium name="DOE Joint Genome Institute"/>
            <person name="Kuo A."/>
            <person name="Miyauchi S."/>
            <person name="Kiss E."/>
            <person name="Drula E."/>
            <person name="Kohler A."/>
            <person name="Sanchez-Garcia M."/>
            <person name="Andreopoulos B."/>
            <person name="Barry K.W."/>
            <person name="Bonito G."/>
            <person name="Buee M."/>
            <person name="Carver A."/>
            <person name="Chen C."/>
            <person name="Cichocki N."/>
            <person name="Clum A."/>
            <person name="Culley D."/>
            <person name="Crous P.W."/>
            <person name="Fauchery L."/>
            <person name="Girlanda M."/>
            <person name="Hayes R."/>
            <person name="Keri Z."/>
            <person name="Labutti K."/>
            <person name="Lipzen A."/>
            <person name="Lombard V."/>
            <person name="Magnuson J."/>
            <person name="Maillard F."/>
            <person name="Morin E."/>
            <person name="Murat C."/>
            <person name="Nolan M."/>
            <person name="Ohm R."/>
            <person name="Pangilinan J."/>
            <person name="Pereira M."/>
            <person name="Perotto S."/>
            <person name="Peter M."/>
            <person name="Riley R."/>
            <person name="Sitrit Y."/>
            <person name="Stielow B."/>
            <person name="Szollosi G."/>
            <person name="Zifcakova L."/>
            <person name="Stursova M."/>
            <person name="Spatafora J.W."/>
            <person name="Tedersoo L."/>
            <person name="Vaario L.-M."/>
            <person name="Yamada A."/>
            <person name="Yan M."/>
            <person name="Wang P."/>
            <person name="Xu J."/>
            <person name="Bruns T."/>
            <person name="Baldrian P."/>
            <person name="Vilgalys R."/>
            <person name="Henrissat B."/>
            <person name="Grigoriev I.V."/>
            <person name="Hibbett D."/>
            <person name="Nagy L.G."/>
            <person name="Martin F.M."/>
        </authorList>
    </citation>
    <scope>NUCLEOTIDE SEQUENCE</scope>
    <source>
        <strain evidence="8">UH-Tt-Lm1</strain>
    </source>
</reference>
<comment type="subcellular location">
    <subcellularLocation>
        <location evidence="6">Nucleus</location>
    </subcellularLocation>
</comment>
<accession>A0A9P6H5J2</accession>
<dbReference type="OrthoDB" id="5853397at2759"/>
<keyword evidence="6" id="KW-0479">Metal-binding</keyword>
<keyword evidence="6" id="KW-0540">Nuclease</keyword>
<evidence type="ECO:0000313" key="8">
    <source>
        <dbReference type="EMBL" id="KAF9779986.1"/>
    </source>
</evidence>
<comment type="catalytic activity">
    <reaction evidence="4">
        <text>a 5'-end triphospho-ribonucleoside in mRNA + H2O = a 5'-end phospho-ribonucleoside in mRNA + diphosphate + H(+)</text>
        <dbReference type="Rhea" id="RHEA:78683"/>
        <dbReference type="Rhea" id="RHEA-COMP:15692"/>
        <dbReference type="Rhea" id="RHEA-COMP:17164"/>
        <dbReference type="ChEBI" id="CHEBI:15377"/>
        <dbReference type="ChEBI" id="CHEBI:15378"/>
        <dbReference type="ChEBI" id="CHEBI:33019"/>
        <dbReference type="ChEBI" id="CHEBI:138282"/>
        <dbReference type="ChEBI" id="CHEBI:167618"/>
    </reaction>
    <physiologicalReaction direction="left-to-right" evidence="4">
        <dbReference type="Rhea" id="RHEA:78684"/>
    </physiologicalReaction>
</comment>
<comment type="catalytic activity">
    <reaction evidence="3">
        <text>a 5'-end (N(7)-methyl 5'-triphosphoguanosine)-ribonucleoside-ribonucleotide in mRNA + H2O = a (N(7)-methyl 5'-triphosphoguanosine)-nucleoside + a 5'-end phospho-ribonucleoside in mRNA + H(+)</text>
        <dbReference type="Rhea" id="RHEA:66928"/>
        <dbReference type="Rhea" id="RHEA-COMP:15692"/>
        <dbReference type="Rhea" id="RHEA-COMP:17313"/>
        <dbReference type="ChEBI" id="CHEBI:15377"/>
        <dbReference type="ChEBI" id="CHEBI:15378"/>
        <dbReference type="ChEBI" id="CHEBI:138282"/>
        <dbReference type="ChEBI" id="CHEBI:172876"/>
        <dbReference type="ChEBI" id="CHEBI:172877"/>
    </reaction>
    <physiologicalReaction direction="left-to-right" evidence="3">
        <dbReference type="Rhea" id="RHEA:66929"/>
    </physiologicalReaction>
</comment>
<dbReference type="EC" id="3.6.1.-" evidence="6"/>
<dbReference type="GO" id="GO:0004518">
    <property type="term" value="F:nuclease activity"/>
    <property type="evidence" value="ECO:0007669"/>
    <property type="project" value="UniProtKB-KW"/>
</dbReference>
<evidence type="ECO:0000313" key="9">
    <source>
        <dbReference type="Proteomes" id="UP000736335"/>
    </source>
</evidence>
<evidence type="ECO:0000256" key="2">
    <source>
        <dbReference type="ARBA" id="ARBA00006562"/>
    </source>
</evidence>
<dbReference type="GO" id="GO:0110155">
    <property type="term" value="P:NAD-cap decapping"/>
    <property type="evidence" value="ECO:0007669"/>
    <property type="project" value="TreeGrafter"/>
</dbReference>
<dbReference type="GO" id="GO:0046872">
    <property type="term" value="F:metal ion binding"/>
    <property type="evidence" value="ECO:0007669"/>
    <property type="project" value="UniProtKB-KW"/>
</dbReference>
<comment type="similarity">
    <text evidence="2 6">Belongs to the DXO/Dom3Z family.</text>
</comment>
<keyword evidence="6" id="KW-0547">Nucleotide-binding</keyword>
<dbReference type="InterPro" id="IPR039039">
    <property type="entry name" value="RAI1-like_fam"/>
</dbReference>
<evidence type="ECO:0000256" key="5">
    <source>
        <dbReference type="ARBA" id="ARBA00048124"/>
    </source>
</evidence>
<protein>
    <recommendedName>
        <fullName evidence="6">Decapping nuclease</fullName>
        <ecNumber evidence="6">3.6.1.-</ecNumber>
    </recommendedName>
</protein>
<gene>
    <name evidence="8" type="ORF">BJ322DRAFT_1164997</name>
</gene>
<comment type="cofactor">
    <cofactor evidence="1 6">
        <name>a divalent metal cation</name>
        <dbReference type="ChEBI" id="CHEBI:60240"/>
    </cofactor>
</comment>
<comment type="function">
    <text evidence="6">Decapping enzyme for NAD-capped RNAs: specifically hydrolyzes the nicotinamide adenine dinucleotide (NAD) cap from a subset of RNAs by removing the entire NAD moiety from the 5'-end of an NAD-capped RNA.</text>
</comment>
<dbReference type="GO" id="GO:0005634">
    <property type="term" value="C:nucleus"/>
    <property type="evidence" value="ECO:0007669"/>
    <property type="project" value="UniProtKB-SubCell"/>
</dbReference>
<keyword evidence="9" id="KW-1185">Reference proteome</keyword>
<dbReference type="EMBL" id="WIUZ02000017">
    <property type="protein sequence ID" value="KAF9779986.1"/>
    <property type="molecule type" value="Genomic_DNA"/>
</dbReference>
<evidence type="ECO:0000256" key="4">
    <source>
        <dbReference type="ARBA" id="ARBA00044692"/>
    </source>
</evidence>
<keyword evidence="6" id="KW-0694">RNA-binding</keyword>
<sequence length="331" mass="37154">MSLPHFLGNFATPARLDKRVIGPSQQIAYYSLFPGPTHRYRYQSRDALKLYSPPTVPFPLVVAPPDRDRAAWSNQCNYLDSLPQPGVQPIIASCLRAGCTADLAEADVIANRGTLVDLAMGKEEEYGVSFVDRKLRILGKSFVIQDSDCFENVGTRPMTKRPRGIFFSVVRRKIGNHDVIMSGEVDCSSSTDNQPNMKDYIGLNTIKVPEQWPRPEGGDSYSKWYLQSYLLGVPTLQIGYRNYKNHVFHIIRKPAKEFLPELQIYTPMFDPAVDMGRVHAILSALSAYFRALGPSVSATDRFVLRVGANGDAYIAAPKTLRTRRPRDRRAP</sequence>
<dbReference type="GO" id="GO:0005829">
    <property type="term" value="C:cytosol"/>
    <property type="evidence" value="ECO:0007669"/>
    <property type="project" value="TreeGrafter"/>
</dbReference>
<dbReference type="Pfam" id="PF08652">
    <property type="entry name" value="RAI1"/>
    <property type="match status" value="1"/>
</dbReference>
<dbReference type="PANTHER" id="PTHR12395:SF9">
    <property type="entry name" value="DECAPPING AND EXORIBONUCLEASE PROTEIN"/>
    <property type="match status" value="1"/>
</dbReference>
<evidence type="ECO:0000256" key="6">
    <source>
        <dbReference type="RuleBase" id="RU367113"/>
    </source>
</evidence>
<comment type="catalytic activity">
    <reaction evidence="5">
        <text>a 5'-end NAD(+)-phospho-ribonucleoside in mRNA + H2O = a 5'-end phospho-ribonucleoside in mRNA + NAD(+) + H(+)</text>
        <dbReference type="Rhea" id="RHEA:60880"/>
        <dbReference type="Rhea" id="RHEA-COMP:15692"/>
        <dbReference type="Rhea" id="RHEA-COMP:15698"/>
        <dbReference type="ChEBI" id="CHEBI:15377"/>
        <dbReference type="ChEBI" id="CHEBI:15378"/>
        <dbReference type="ChEBI" id="CHEBI:57540"/>
        <dbReference type="ChEBI" id="CHEBI:138282"/>
        <dbReference type="ChEBI" id="CHEBI:144029"/>
    </reaction>
    <physiologicalReaction direction="left-to-right" evidence="5">
        <dbReference type="Rhea" id="RHEA:60881"/>
    </physiologicalReaction>
</comment>
<proteinExistence type="inferred from homology"/>
<dbReference type="GO" id="GO:0000956">
    <property type="term" value="P:nuclear-transcribed mRNA catabolic process"/>
    <property type="evidence" value="ECO:0007669"/>
    <property type="project" value="TreeGrafter"/>
</dbReference>
<organism evidence="8 9">
    <name type="scientific">Thelephora terrestris</name>
    <dbReference type="NCBI Taxonomy" id="56493"/>
    <lineage>
        <taxon>Eukaryota</taxon>
        <taxon>Fungi</taxon>
        <taxon>Dikarya</taxon>
        <taxon>Basidiomycota</taxon>
        <taxon>Agaricomycotina</taxon>
        <taxon>Agaricomycetes</taxon>
        <taxon>Thelephorales</taxon>
        <taxon>Thelephoraceae</taxon>
        <taxon>Thelephora</taxon>
    </lineage>
</organism>
<dbReference type="Proteomes" id="UP000736335">
    <property type="component" value="Unassembled WGS sequence"/>
</dbReference>
<dbReference type="AlphaFoldDB" id="A0A9P6H5J2"/>
<feature type="domain" description="RAI1-like" evidence="7">
    <location>
        <begin position="166"/>
        <end position="286"/>
    </location>
</feature>
<dbReference type="PANTHER" id="PTHR12395">
    <property type="entry name" value="DOM-3 RELATED"/>
    <property type="match status" value="1"/>
</dbReference>
<comment type="caution">
    <text evidence="8">The sequence shown here is derived from an EMBL/GenBank/DDBJ whole genome shotgun (WGS) entry which is preliminary data.</text>
</comment>
<dbReference type="InterPro" id="IPR013961">
    <property type="entry name" value="RAI1"/>
</dbReference>
<keyword evidence="6" id="KW-0378">Hydrolase</keyword>
<dbReference type="GO" id="GO:0003723">
    <property type="term" value="F:RNA binding"/>
    <property type="evidence" value="ECO:0007669"/>
    <property type="project" value="UniProtKB-KW"/>
</dbReference>
<dbReference type="GO" id="GO:0034353">
    <property type="term" value="F:mRNA 5'-diphosphatase activity"/>
    <property type="evidence" value="ECO:0007669"/>
    <property type="project" value="TreeGrafter"/>
</dbReference>
<dbReference type="GO" id="GO:0000166">
    <property type="term" value="F:nucleotide binding"/>
    <property type="evidence" value="ECO:0007669"/>
    <property type="project" value="UniProtKB-KW"/>
</dbReference>
<name>A0A9P6H5J2_9AGAM</name>